<keyword evidence="4 12" id="KW-0444">Lipid biosynthesis</keyword>
<evidence type="ECO:0000256" key="2">
    <source>
        <dbReference type="ARBA" id="ARBA00010930"/>
    </source>
</evidence>
<dbReference type="NCBIfam" id="TIGR00517">
    <property type="entry name" value="acyl_carrier"/>
    <property type="match status" value="1"/>
</dbReference>
<dbReference type="Pfam" id="PF00550">
    <property type="entry name" value="PP-binding"/>
    <property type="match status" value="1"/>
</dbReference>
<dbReference type="PROSITE" id="PS50075">
    <property type="entry name" value="CARRIER"/>
    <property type="match status" value="1"/>
</dbReference>
<comment type="caution">
    <text evidence="14">The sequence shown here is derived from an EMBL/GenBank/DDBJ whole genome shotgun (WGS) entry which is preliminary data.</text>
</comment>
<dbReference type="Proteomes" id="UP001168098">
    <property type="component" value="Unassembled WGS sequence"/>
</dbReference>
<dbReference type="InterPro" id="IPR003231">
    <property type="entry name" value="ACP"/>
</dbReference>
<keyword evidence="9 12" id="KW-0275">Fatty acid biosynthesis</keyword>
<evidence type="ECO:0000256" key="8">
    <source>
        <dbReference type="ARBA" id="ARBA00023098"/>
    </source>
</evidence>
<accession>A0AA38ZVK2</accession>
<dbReference type="Gene3D" id="1.10.1200.10">
    <property type="entry name" value="ACP-like"/>
    <property type="match status" value="1"/>
</dbReference>
<evidence type="ECO:0000256" key="12">
    <source>
        <dbReference type="RuleBase" id="RU000722"/>
    </source>
</evidence>
<dbReference type="GO" id="GO:0005739">
    <property type="term" value="C:mitochondrion"/>
    <property type="evidence" value="ECO:0007669"/>
    <property type="project" value="UniProtKB-ARBA"/>
</dbReference>
<dbReference type="HAMAP" id="MF_01217">
    <property type="entry name" value="Acyl_carrier"/>
    <property type="match status" value="1"/>
</dbReference>
<dbReference type="PANTHER" id="PTHR20863:SF75">
    <property type="entry name" value="ACYL CARRIER PROTEIN"/>
    <property type="match status" value="1"/>
</dbReference>
<gene>
    <name evidence="14" type="ORF">PVL29_010565</name>
</gene>
<evidence type="ECO:0000256" key="11">
    <source>
        <dbReference type="ARBA" id="ARBA00063067"/>
    </source>
</evidence>
<comment type="pathway">
    <text evidence="1">Lipid metabolism; fatty acid biosynthesis.</text>
</comment>
<evidence type="ECO:0000256" key="4">
    <source>
        <dbReference type="ARBA" id="ARBA00022516"/>
    </source>
</evidence>
<dbReference type="SUPFAM" id="SSF47336">
    <property type="entry name" value="ACP-like"/>
    <property type="match status" value="1"/>
</dbReference>
<dbReference type="InterPro" id="IPR036736">
    <property type="entry name" value="ACP-like_sf"/>
</dbReference>
<evidence type="ECO:0000256" key="9">
    <source>
        <dbReference type="ARBA" id="ARBA00023160"/>
    </source>
</evidence>
<evidence type="ECO:0000313" key="15">
    <source>
        <dbReference type="Proteomes" id="UP001168098"/>
    </source>
</evidence>
<evidence type="ECO:0000259" key="13">
    <source>
        <dbReference type="PROSITE" id="PS50075"/>
    </source>
</evidence>
<evidence type="ECO:0000256" key="1">
    <source>
        <dbReference type="ARBA" id="ARBA00005194"/>
    </source>
</evidence>
<protein>
    <recommendedName>
        <fullName evidence="12">Acyl carrier protein</fullName>
    </recommendedName>
</protein>
<reference evidence="14 15" key="1">
    <citation type="journal article" date="2023" name="BMC Biotechnol.">
        <title>Vitis rotundifolia cv Carlos genome sequencing.</title>
        <authorList>
            <person name="Huff M."/>
            <person name="Hulse-Kemp A."/>
            <person name="Scheffler B."/>
            <person name="Youngblood R."/>
            <person name="Simpson S."/>
            <person name="Babiker E."/>
            <person name="Staton M."/>
        </authorList>
    </citation>
    <scope>NUCLEOTIDE SEQUENCE [LARGE SCALE GENOMIC DNA]</scope>
    <source>
        <tissue evidence="14">Leaf</tissue>
    </source>
</reference>
<evidence type="ECO:0000313" key="14">
    <source>
        <dbReference type="EMBL" id="KAJ9695128.1"/>
    </source>
</evidence>
<evidence type="ECO:0000256" key="10">
    <source>
        <dbReference type="ARBA" id="ARBA00057783"/>
    </source>
</evidence>
<dbReference type="EMBL" id="JARBHA010000008">
    <property type="protein sequence ID" value="KAJ9695128.1"/>
    <property type="molecule type" value="Genomic_DNA"/>
</dbReference>
<evidence type="ECO:0000256" key="5">
    <source>
        <dbReference type="ARBA" id="ARBA00022553"/>
    </source>
</evidence>
<keyword evidence="15" id="KW-1185">Reference proteome</keyword>
<evidence type="ECO:0000256" key="6">
    <source>
        <dbReference type="ARBA" id="ARBA00022660"/>
    </source>
</evidence>
<keyword evidence="6" id="KW-0679">Respiratory chain</keyword>
<organism evidence="14 15">
    <name type="scientific">Vitis rotundifolia</name>
    <name type="common">Muscadine grape</name>
    <dbReference type="NCBI Taxonomy" id="103349"/>
    <lineage>
        <taxon>Eukaryota</taxon>
        <taxon>Viridiplantae</taxon>
        <taxon>Streptophyta</taxon>
        <taxon>Embryophyta</taxon>
        <taxon>Tracheophyta</taxon>
        <taxon>Spermatophyta</taxon>
        <taxon>Magnoliopsida</taxon>
        <taxon>eudicotyledons</taxon>
        <taxon>Gunneridae</taxon>
        <taxon>Pentapetalae</taxon>
        <taxon>rosids</taxon>
        <taxon>Vitales</taxon>
        <taxon>Vitaceae</taxon>
        <taxon>Viteae</taxon>
        <taxon>Vitis</taxon>
    </lineage>
</organism>
<proteinExistence type="inferred from homology"/>
<dbReference type="GO" id="GO:0000036">
    <property type="term" value="F:acyl carrier activity"/>
    <property type="evidence" value="ECO:0007669"/>
    <property type="project" value="TreeGrafter"/>
</dbReference>
<dbReference type="GO" id="GO:0000035">
    <property type="term" value="F:acyl binding"/>
    <property type="evidence" value="ECO:0007669"/>
    <property type="project" value="TreeGrafter"/>
</dbReference>
<keyword evidence="6" id="KW-0249">Electron transport</keyword>
<name>A0AA38ZVK2_VITRO</name>
<keyword evidence="3 12" id="KW-0596">Phosphopantetheine</keyword>
<keyword evidence="8" id="KW-0443">Lipid metabolism</keyword>
<keyword evidence="6" id="KW-0813">Transport</keyword>
<dbReference type="PANTHER" id="PTHR20863">
    <property type="entry name" value="ACYL CARRIER PROTEIN"/>
    <property type="match status" value="1"/>
</dbReference>
<comment type="similarity">
    <text evidence="2">Belongs to the acyl carrier protein (ACP) family.</text>
</comment>
<comment type="subunit">
    <text evidence="11">Complex I is composed of at least 49 different subunits.</text>
</comment>
<sequence length="139" mass="14870">MQGVGGGIGGLRRCWAQWSRAGCLNSSSKRGATVLGFMGGARVFSQSTAAASSPSSLLEKEEVTSRIIHLLKSTPFIDPSKVSPTASFKNDLQLDMLDNVEVMMAVEEEFAVDIPDTEANKISTAAHLIDYISTHPQAK</sequence>
<comment type="function">
    <text evidence="10">Carrier of the growing fatty acid chain in fatty acid biosynthesis. May be involved in the synthesis of short and medium chain fatty acids. Accessory and non-catalytic subunit of the mitochondrial membrane respiratory chain NADH dehydrogenase (Complex I), which functions in the transfer of electrons from NADH to the respiratory chain.</text>
</comment>
<keyword evidence="7" id="KW-0276">Fatty acid metabolism</keyword>
<keyword evidence="5" id="KW-0597">Phosphoprotein</keyword>
<feature type="domain" description="Carrier" evidence="13">
    <location>
        <begin position="58"/>
        <end position="136"/>
    </location>
</feature>
<dbReference type="FunFam" id="1.10.1200.10:FF:000003">
    <property type="entry name" value="Acyl carrier protein"/>
    <property type="match status" value="1"/>
</dbReference>
<dbReference type="AlphaFoldDB" id="A0AA38ZVK2"/>
<evidence type="ECO:0000256" key="3">
    <source>
        <dbReference type="ARBA" id="ARBA00022450"/>
    </source>
</evidence>
<evidence type="ECO:0000256" key="7">
    <source>
        <dbReference type="ARBA" id="ARBA00022832"/>
    </source>
</evidence>
<dbReference type="InterPro" id="IPR009081">
    <property type="entry name" value="PP-bd_ACP"/>
</dbReference>